<organism evidence="11 12">
    <name type="scientific">Arenicella chitinivorans</name>
    <dbReference type="NCBI Taxonomy" id="1329800"/>
    <lineage>
        <taxon>Bacteria</taxon>
        <taxon>Pseudomonadati</taxon>
        <taxon>Pseudomonadota</taxon>
        <taxon>Gammaproteobacteria</taxon>
        <taxon>Arenicellales</taxon>
        <taxon>Arenicellaceae</taxon>
        <taxon>Arenicella</taxon>
    </lineage>
</organism>
<comment type="subunit">
    <text evidence="9">Part of a complex composed of FtsB, FtsL and FtsQ.</text>
</comment>
<dbReference type="EMBL" id="BMXA01000002">
    <property type="protein sequence ID" value="GHA05897.1"/>
    <property type="molecule type" value="Genomic_DNA"/>
</dbReference>
<accession>A0A918RNE4</accession>
<dbReference type="InterPro" id="IPR045335">
    <property type="entry name" value="FtsQ_C_sf"/>
</dbReference>
<comment type="subcellular location">
    <subcellularLocation>
        <location evidence="9">Cell inner membrane</location>
        <topology evidence="9">Single-pass type II membrane protein</topology>
    </subcellularLocation>
    <subcellularLocation>
        <location evidence="1">Membrane</location>
    </subcellularLocation>
    <text evidence="9">Localizes to the division septum.</text>
</comment>
<evidence type="ECO:0000256" key="5">
    <source>
        <dbReference type="ARBA" id="ARBA00022692"/>
    </source>
</evidence>
<protein>
    <recommendedName>
        <fullName evidence="9">Cell division protein FtsQ</fullName>
    </recommendedName>
</protein>
<dbReference type="Gene3D" id="3.10.20.310">
    <property type="entry name" value="membrane protein fhac"/>
    <property type="match status" value="1"/>
</dbReference>
<proteinExistence type="inferred from homology"/>
<dbReference type="Gene3D" id="3.40.50.11690">
    <property type="entry name" value="Cell division protein FtsQ/DivIB"/>
    <property type="match status" value="1"/>
</dbReference>
<keyword evidence="2 9" id="KW-1003">Cell membrane</keyword>
<dbReference type="Pfam" id="PF03799">
    <property type="entry name" value="FtsQ_DivIB_C"/>
    <property type="match status" value="1"/>
</dbReference>
<reference evidence="11" key="1">
    <citation type="journal article" date="2014" name="Int. J. Syst. Evol. Microbiol.">
        <title>Complete genome sequence of Corynebacterium casei LMG S-19264T (=DSM 44701T), isolated from a smear-ripened cheese.</title>
        <authorList>
            <consortium name="US DOE Joint Genome Institute (JGI-PGF)"/>
            <person name="Walter F."/>
            <person name="Albersmeier A."/>
            <person name="Kalinowski J."/>
            <person name="Ruckert C."/>
        </authorList>
    </citation>
    <scope>NUCLEOTIDE SEQUENCE</scope>
    <source>
        <strain evidence="11">KCTC 12711</strain>
    </source>
</reference>
<evidence type="ECO:0000256" key="1">
    <source>
        <dbReference type="ARBA" id="ARBA00004370"/>
    </source>
</evidence>
<dbReference type="GO" id="GO:0032153">
    <property type="term" value="C:cell division site"/>
    <property type="evidence" value="ECO:0007669"/>
    <property type="project" value="UniProtKB-UniRule"/>
</dbReference>
<dbReference type="RefSeq" id="WP_189399369.1">
    <property type="nucleotide sequence ID" value="NZ_BMXA01000002.1"/>
</dbReference>
<name>A0A918RNE4_9GAMM</name>
<dbReference type="InterPro" id="IPR005548">
    <property type="entry name" value="Cell_div_FtsQ/DivIB_C"/>
</dbReference>
<dbReference type="PANTHER" id="PTHR35851:SF1">
    <property type="entry name" value="CELL DIVISION PROTEIN FTSQ"/>
    <property type="match status" value="1"/>
</dbReference>
<dbReference type="InterPro" id="IPR026579">
    <property type="entry name" value="FtsQ"/>
</dbReference>
<evidence type="ECO:0000259" key="10">
    <source>
        <dbReference type="PROSITE" id="PS51779"/>
    </source>
</evidence>
<dbReference type="Proteomes" id="UP000614811">
    <property type="component" value="Unassembled WGS sequence"/>
</dbReference>
<sequence length="271" mass="30743">MAKERAFANQKREMQLQRLQKLARGLLLAMATALTFATVGLLAADQLYRPDTFMISQLKIRGAFNHVTTEQVREALADEDLGNFFSVDLLAIKSVVEALPWVYRANVRREWPNTLELYVEEHKPVMRWGKDKWVSSVGQVIAPEDAIELSNAIVLHGREADASRMLQAAFNWKQQLATRHLKLKSVSLSSSQAWTLGVVYVPQKAQFEIQLGRNDVANRLARFEFLFDQKFRDGTRRLTHVDARYPDGLAVKFEPIEPDLAMGPDALAANH</sequence>
<keyword evidence="5 9" id="KW-0812">Transmembrane</keyword>
<evidence type="ECO:0000256" key="3">
    <source>
        <dbReference type="ARBA" id="ARBA00022519"/>
    </source>
</evidence>
<dbReference type="PANTHER" id="PTHR35851">
    <property type="entry name" value="CELL DIVISION PROTEIN FTSQ"/>
    <property type="match status" value="1"/>
</dbReference>
<comment type="similarity">
    <text evidence="9">Belongs to the FtsQ/DivIB family. FtsQ subfamily.</text>
</comment>
<dbReference type="Pfam" id="PF08478">
    <property type="entry name" value="POTRA_1"/>
    <property type="match status" value="1"/>
</dbReference>
<reference evidence="11" key="2">
    <citation type="submission" date="2020-09" db="EMBL/GenBank/DDBJ databases">
        <authorList>
            <person name="Sun Q."/>
            <person name="Kim S."/>
        </authorList>
    </citation>
    <scope>NUCLEOTIDE SEQUENCE</scope>
    <source>
        <strain evidence="11">KCTC 12711</strain>
    </source>
</reference>
<evidence type="ECO:0000256" key="8">
    <source>
        <dbReference type="ARBA" id="ARBA00023306"/>
    </source>
</evidence>
<keyword evidence="8 9" id="KW-0131">Cell cycle</keyword>
<dbReference type="GO" id="GO:0043093">
    <property type="term" value="P:FtsZ-dependent cytokinesis"/>
    <property type="evidence" value="ECO:0007669"/>
    <property type="project" value="UniProtKB-UniRule"/>
</dbReference>
<dbReference type="GO" id="GO:0090529">
    <property type="term" value="P:cell septum assembly"/>
    <property type="evidence" value="ECO:0007669"/>
    <property type="project" value="InterPro"/>
</dbReference>
<dbReference type="PROSITE" id="PS51779">
    <property type="entry name" value="POTRA"/>
    <property type="match status" value="1"/>
</dbReference>
<dbReference type="GO" id="GO:0005886">
    <property type="term" value="C:plasma membrane"/>
    <property type="evidence" value="ECO:0007669"/>
    <property type="project" value="UniProtKB-SubCell"/>
</dbReference>
<evidence type="ECO:0000256" key="9">
    <source>
        <dbReference type="HAMAP-Rule" id="MF_00911"/>
    </source>
</evidence>
<keyword evidence="3 9" id="KW-0997">Cell inner membrane</keyword>
<evidence type="ECO:0000256" key="7">
    <source>
        <dbReference type="ARBA" id="ARBA00023136"/>
    </source>
</evidence>
<dbReference type="InterPro" id="IPR034746">
    <property type="entry name" value="POTRA"/>
</dbReference>
<comment type="caution">
    <text evidence="11">The sequence shown here is derived from an EMBL/GenBank/DDBJ whole genome shotgun (WGS) entry which is preliminary data.</text>
</comment>
<evidence type="ECO:0000256" key="2">
    <source>
        <dbReference type="ARBA" id="ARBA00022475"/>
    </source>
</evidence>
<evidence type="ECO:0000256" key="6">
    <source>
        <dbReference type="ARBA" id="ARBA00022989"/>
    </source>
</evidence>
<dbReference type="InterPro" id="IPR013685">
    <property type="entry name" value="POTRA_FtsQ_type"/>
</dbReference>
<dbReference type="HAMAP" id="MF_00911">
    <property type="entry name" value="FtsQ_subfam"/>
    <property type="match status" value="1"/>
</dbReference>
<evidence type="ECO:0000256" key="4">
    <source>
        <dbReference type="ARBA" id="ARBA00022618"/>
    </source>
</evidence>
<evidence type="ECO:0000313" key="12">
    <source>
        <dbReference type="Proteomes" id="UP000614811"/>
    </source>
</evidence>
<evidence type="ECO:0000313" key="11">
    <source>
        <dbReference type="EMBL" id="GHA05897.1"/>
    </source>
</evidence>
<keyword evidence="7 9" id="KW-0472">Membrane</keyword>
<feature type="domain" description="POTRA" evidence="10">
    <location>
        <begin position="53"/>
        <end position="122"/>
    </location>
</feature>
<keyword evidence="4 9" id="KW-0132">Cell division</keyword>
<comment type="function">
    <text evidence="9">Essential cell division protein. May link together the upstream cell division proteins, which are predominantly cytoplasmic, with the downstream cell division proteins, which are predominantly periplasmic. May control correct divisome assembly.</text>
</comment>
<keyword evidence="12" id="KW-1185">Reference proteome</keyword>
<keyword evidence="6 9" id="KW-1133">Transmembrane helix</keyword>
<dbReference type="AlphaFoldDB" id="A0A918RNE4"/>
<gene>
    <name evidence="9 11" type="primary">ftsQ</name>
    <name evidence="11" type="ORF">GCM10008090_14420</name>
</gene>